<protein>
    <recommendedName>
        <fullName evidence="5">Lipoprotein</fullName>
    </recommendedName>
</protein>
<evidence type="ECO:0000313" key="4">
    <source>
        <dbReference type="Proteomes" id="UP000545386"/>
    </source>
</evidence>
<evidence type="ECO:0008006" key="5">
    <source>
        <dbReference type="Google" id="ProtNLM"/>
    </source>
</evidence>
<feature type="region of interest" description="Disordered" evidence="1">
    <location>
        <begin position="137"/>
        <end position="176"/>
    </location>
</feature>
<dbReference type="Proteomes" id="UP000545386">
    <property type="component" value="Unassembled WGS sequence"/>
</dbReference>
<dbReference type="AlphaFoldDB" id="A0A842HJV0"/>
<accession>A0A842HJV0</accession>
<proteinExistence type="predicted"/>
<keyword evidence="4" id="KW-1185">Reference proteome</keyword>
<reference evidence="3 4" key="1">
    <citation type="submission" date="2020-08" db="EMBL/GenBank/DDBJ databases">
        <title>Paraeoetvoesia sp. YC-7-48 draft genome sequence.</title>
        <authorList>
            <person name="Yao L."/>
        </authorList>
    </citation>
    <scope>NUCLEOTIDE SEQUENCE [LARGE SCALE GENOMIC DNA]</scope>
    <source>
        <strain evidence="4">YC-7-48</strain>
    </source>
</reference>
<evidence type="ECO:0000256" key="2">
    <source>
        <dbReference type="SAM" id="SignalP"/>
    </source>
</evidence>
<organism evidence="3 4">
    <name type="scientific">Pusillimonas minor</name>
    <dbReference type="NCBI Taxonomy" id="2697024"/>
    <lineage>
        <taxon>Bacteria</taxon>
        <taxon>Pseudomonadati</taxon>
        <taxon>Pseudomonadota</taxon>
        <taxon>Betaproteobacteria</taxon>
        <taxon>Burkholderiales</taxon>
        <taxon>Alcaligenaceae</taxon>
        <taxon>Pusillimonas</taxon>
    </lineage>
</organism>
<evidence type="ECO:0000256" key="1">
    <source>
        <dbReference type="SAM" id="MobiDB-lite"/>
    </source>
</evidence>
<name>A0A842HJV0_9BURK</name>
<comment type="caution">
    <text evidence="3">The sequence shown here is derived from an EMBL/GenBank/DDBJ whole genome shotgun (WGS) entry which is preliminary data.</text>
</comment>
<dbReference type="EMBL" id="JACJUU010000001">
    <property type="protein sequence ID" value="MBC2768503.1"/>
    <property type="molecule type" value="Genomic_DNA"/>
</dbReference>
<feature type="compositionally biased region" description="Pro residues" evidence="1">
    <location>
        <begin position="144"/>
        <end position="154"/>
    </location>
</feature>
<feature type="chain" id="PRO_5033059912" description="Lipoprotein" evidence="2">
    <location>
        <begin position="24"/>
        <end position="176"/>
    </location>
</feature>
<evidence type="ECO:0000313" key="3">
    <source>
        <dbReference type="EMBL" id="MBC2768503.1"/>
    </source>
</evidence>
<feature type="signal peptide" evidence="2">
    <location>
        <begin position="1"/>
        <end position="23"/>
    </location>
</feature>
<gene>
    <name evidence="3" type="ORF">GTU67_01070</name>
</gene>
<sequence>MTVKQRFNRVCRWTVLSASFLLAACSTTGRSFNSMALSNFVPGQTTYAQAVEMLGSEPENTYSQLNGTMIARWAHKNSVLTDAIYFRQELMLRFSPDGRFERVVDSVNVLSQPGGQKMPANGQVYDDPTMSATIAPTPVKVTTPMPPPPSPVRQPNPELEQPLHSQSVTYPVRGTY</sequence>
<keyword evidence="2" id="KW-0732">Signal</keyword>
<dbReference type="RefSeq" id="WP_185778343.1">
    <property type="nucleotide sequence ID" value="NZ_JACJUU010000001.1"/>
</dbReference>
<dbReference type="PROSITE" id="PS51257">
    <property type="entry name" value="PROKAR_LIPOPROTEIN"/>
    <property type="match status" value="1"/>
</dbReference>